<organism evidence="9 10">
    <name type="scientific">Antrihabitans cavernicola</name>
    <dbReference type="NCBI Taxonomy" id="2495913"/>
    <lineage>
        <taxon>Bacteria</taxon>
        <taxon>Bacillati</taxon>
        <taxon>Actinomycetota</taxon>
        <taxon>Actinomycetes</taxon>
        <taxon>Mycobacteriales</taxon>
        <taxon>Nocardiaceae</taxon>
        <taxon>Antrihabitans</taxon>
    </lineage>
</organism>
<keyword evidence="10" id="KW-1185">Reference proteome</keyword>
<evidence type="ECO:0000256" key="5">
    <source>
        <dbReference type="ARBA" id="ARBA00023288"/>
    </source>
</evidence>
<comment type="caution">
    <text evidence="9">The sequence shown here is derived from an EMBL/GenBank/DDBJ whole genome shotgun (WGS) entry which is preliminary data.</text>
</comment>
<dbReference type="Pfam" id="PF10646">
    <property type="entry name" value="Germane"/>
    <property type="match status" value="1"/>
</dbReference>
<evidence type="ECO:0000256" key="6">
    <source>
        <dbReference type="HAMAP-Rule" id="MF_01373"/>
    </source>
</evidence>
<dbReference type="SUPFAM" id="SSF82171">
    <property type="entry name" value="DPP6 N-terminal domain-like"/>
    <property type="match status" value="1"/>
</dbReference>
<evidence type="ECO:0000256" key="1">
    <source>
        <dbReference type="ARBA" id="ARBA00022475"/>
    </source>
</evidence>
<evidence type="ECO:0000259" key="8">
    <source>
        <dbReference type="SMART" id="SM00909"/>
    </source>
</evidence>
<dbReference type="Pfam" id="PF25976">
    <property type="entry name" value="LpqB_N"/>
    <property type="match status" value="1"/>
</dbReference>
<evidence type="ECO:0000256" key="4">
    <source>
        <dbReference type="ARBA" id="ARBA00023139"/>
    </source>
</evidence>
<feature type="chain" id="PRO_5039517531" description="Lipoprotein LpqB" evidence="7">
    <location>
        <begin position="29"/>
        <end position="593"/>
    </location>
</feature>
<feature type="domain" description="GerMN" evidence="8">
    <location>
        <begin position="203"/>
        <end position="301"/>
    </location>
</feature>
<protein>
    <recommendedName>
        <fullName evidence="6">Lipoprotein LpqB</fullName>
    </recommendedName>
</protein>
<accession>A0A5A7SHL0</accession>
<reference evidence="9 10" key="1">
    <citation type="submission" date="2019-07" db="EMBL/GenBank/DDBJ databases">
        <title>Rhodococcus cavernicolus sp. nov., isolated from a cave.</title>
        <authorList>
            <person name="Lee S.D."/>
        </authorList>
    </citation>
    <scope>NUCLEOTIDE SEQUENCE [LARGE SCALE GENOMIC DNA]</scope>
    <source>
        <strain evidence="9 10">C1-24</strain>
    </source>
</reference>
<dbReference type="InterPro" id="IPR023959">
    <property type="entry name" value="LpqB"/>
</dbReference>
<dbReference type="OrthoDB" id="3226781at2"/>
<feature type="signal peptide" evidence="7">
    <location>
        <begin position="1"/>
        <end position="28"/>
    </location>
</feature>
<sequence>MTIGITHRRAAAAVSIFGALLLTGCASLPDTSTPEAIGTIAREPVSASLPQPAPGREPDLLLRDFFSAGTDPANRHVGARQFLTPDMSAKWDDAASATLVDKLDVLPDTRTADHATYTIRGKRVGQLQAGGAYQAEEGTFEGKVGLRKADNQWRIDELPAGVVMELPQFASSYQRKSLYFLDPTGTATVPDPRWIAGSQDQTAAQLIGLLVDGPKPALAPAIQNEFSDKVSIRGPITKADGRTTSVGVGLGGIRIDFQGLAGMEKKNRDLLAAQVIWTLAKAEISGPYVLLADGKPLDDQHPNGWTTEDVASLDPLANASNNIGLHALRDGALVSVGDSGVTPIPGYFGVVNNLRSIALSRDGNLIAAVADTGRQAPDPTNALMVGSYDGGAFPVADGGVISRPSWAADDGSAWAVIDGTRVIRAVRDPQTSQVSVVNVDSAAVNALGKSITELRLSRDGVRAAMIVDGKVYVAIVVQQPNGVFALTNPQPVAIGLGSPALSLDWTTGESVVIARAAADVPVVMVTVDGSRMDALPSRNLTAPVTSVDAASTTEFVADARAVFQLNNNDPVEDREWREVRGLAGLKAIPVLPG</sequence>
<dbReference type="AlphaFoldDB" id="A0A5A7SHL0"/>
<keyword evidence="3" id="KW-0472">Membrane</keyword>
<dbReference type="Pfam" id="PF10647">
    <property type="entry name" value="Gmad1"/>
    <property type="match status" value="1"/>
</dbReference>
<proteinExistence type="inferred from homology"/>
<evidence type="ECO:0000256" key="7">
    <source>
        <dbReference type="SAM" id="SignalP"/>
    </source>
</evidence>
<dbReference type="SMART" id="SM00909">
    <property type="entry name" value="Germane"/>
    <property type="match status" value="1"/>
</dbReference>
<dbReference type="InterPro" id="IPR019606">
    <property type="entry name" value="GerMN"/>
</dbReference>
<comment type="subcellular location">
    <subcellularLocation>
        <location evidence="6">Cell membrane</location>
        <topology evidence="6">Lipid-anchor</topology>
    </subcellularLocation>
</comment>
<dbReference type="RefSeq" id="WP_149429145.1">
    <property type="nucleotide sequence ID" value="NZ_VLNY01000002.1"/>
</dbReference>
<keyword evidence="1" id="KW-1003">Cell membrane</keyword>
<keyword evidence="4" id="KW-0564">Palmitate</keyword>
<keyword evidence="2 7" id="KW-0732">Signal</keyword>
<evidence type="ECO:0000313" key="10">
    <source>
        <dbReference type="Proteomes" id="UP000322244"/>
    </source>
</evidence>
<keyword evidence="5" id="KW-0449">Lipoprotein</keyword>
<name>A0A5A7SHL0_9NOCA</name>
<evidence type="ECO:0000256" key="3">
    <source>
        <dbReference type="ARBA" id="ARBA00023136"/>
    </source>
</evidence>
<dbReference type="InterPro" id="IPR018910">
    <property type="entry name" value="LpqB_C"/>
</dbReference>
<dbReference type="InterPro" id="IPR059026">
    <property type="entry name" value="LpqB_N"/>
</dbReference>
<comment type="similarity">
    <text evidence="6">Belongs to the LpqB lipoprotein family.</text>
</comment>
<evidence type="ECO:0000256" key="2">
    <source>
        <dbReference type="ARBA" id="ARBA00022729"/>
    </source>
</evidence>
<gene>
    <name evidence="6 9" type="primary">lpqB</name>
    <name evidence="9" type="ORF">FOY51_05245</name>
</gene>
<evidence type="ECO:0000313" key="9">
    <source>
        <dbReference type="EMBL" id="KAA0023985.1"/>
    </source>
</evidence>
<dbReference type="NCBIfam" id="NF010141">
    <property type="entry name" value="PRK13616.1"/>
    <property type="match status" value="1"/>
</dbReference>
<dbReference type="GO" id="GO:0005886">
    <property type="term" value="C:plasma membrane"/>
    <property type="evidence" value="ECO:0007669"/>
    <property type="project" value="UniProtKB-SubCell"/>
</dbReference>
<dbReference type="Proteomes" id="UP000322244">
    <property type="component" value="Unassembled WGS sequence"/>
</dbReference>
<dbReference type="HAMAP" id="MF_01373">
    <property type="entry name" value="LpqB_lipoprot"/>
    <property type="match status" value="1"/>
</dbReference>
<dbReference type="EMBL" id="VLNY01000002">
    <property type="protein sequence ID" value="KAA0023985.1"/>
    <property type="molecule type" value="Genomic_DNA"/>
</dbReference>